<evidence type="ECO:0000259" key="2">
    <source>
        <dbReference type="Pfam" id="PF14343"/>
    </source>
</evidence>
<evidence type="ECO:0000313" key="4">
    <source>
        <dbReference type="Proteomes" id="UP000199322"/>
    </source>
</evidence>
<dbReference type="STRING" id="28234.SAMN04488588_0859"/>
<dbReference type="RefSeq" id="WP_176759838.1">
    <property type="nucleotide sequence ID" value="NZ_FMYV01000003.1"/>
</dbReference>
<gene>
    <name evidence="3" type="ORF">SAMN04488588_0859</name>
</gene>
<feature type="domain" description="PrcB C-terminal" evidence="2">
    <location>
        <begin position="98"/>
        <end position="150"/>
    </location>
</feature>
<evidence type="ECO:0000256" key="1">
    <source>
        <dbReference type="SAM" id="Phobius"/>
    </source>
</evidence>
<protein>
    <submittedName>
        <fullName evidence="3">PrcB C-terminal</fullName>
    </submittedName>
</protein>
<evidence type="ECO:0000313" key="3">
    <source>
        <dbReference type="EMBL" id="SDC33661.1"/>
    </source>
</evidence>
<proteinExistence type="predicted"/>
<accession>A0A1G6KS86</accession>
<reference evidence="3 4" key="1">
    <citation type="submission" date="2016-10" db="EMBL/GenBank/DDBJ databases">
        <authorList>
            <person name="de Groot N.N."/>
        </authorList>
    </citation>
    <scope>NUCLEOTIDE SEQUENCE [LARGE SCALE GENOMIC DNA]</scope>
    <source>
        <strain evidence="3 4">WG14</strain>
    </source>
</reference>
<keyword evidence="4" id="KW-1185">Reference proteome</keyword>
<keyword evidence="1" id="KW-1133">Transmembrane helix</keyword>
<sequence>MDFKWWILIGAAIVAVGGSLFFLMPEERSFETRIEEKVERNAEDKMMEKVMPMNRFTLSDIPDDFDEEDILDFKVLDESFRVKFRTIEIQNMEENLKVMISAGEKKTGGYSIDIENVFLYERNIIVHAFLNIPKGPTTQAFTYPSKVIAIDKSQIEPGEWNLVVVLEDDQKTEEVLMKTIVITNP</sequence>
<keyword evidence="1" id="KW-0472">Membrane</keyword>
<organism evidence="3 4">
    <name type="scientific">Geotoga petraea</name>
    <dbReference type="NCBI Taxonomy" id="28234"/>
    <lineage>
        <taxon>Bacteria</taxon>
        <taxon>Thermotogati</taxon>
        <taxon>Thermotogota</taxon>
        <taxon>Thermotogae</taxon>
        <taxon>Petrotogales</taxon>
        <taxon>Petrotogaceae</taxon>
        <taxon>Geotoga</taxon>
    </lineage>
</organism>
<dbReference type="EMBL" id="FMYV01000003">
    <property type="protein sequence ID" value="SDC33661.1"/>
    <property type="molecule type" value="Genomic_DNA"/>
</dbReference>
<dbReference type="Pfam" id="PF14343">
    <property type="entry name" value="PrcB_C"/>
    <property type="match status" value="1"/>
</dbReference>
<dbReference type="AlphaFoldDB" id="A0A1G6KS86"/>
<dbReference type="Proteomes" id="UP000199322">
    <property type="component" value="Unassembled WGS sequence"/>
</dbReference>
<feature type="transmembrane region" description="Helical" evidence="1">
    <location>
        <begin position="6"/>
        <end position="24"/>
    </location>
</feature>
<dbReference type="InterPro" id="IPR025748">
    <property type="entry name" value="PrcB_C_dom"/>
</dbReference>
<name>A0A1G6KS86_9BACT</name>
<keyword evidence="1" id="KW-0812">Transmembrane</keyword>